<feature type="transmembrane region" description="Helical" evidence="7">
    <location>
        <begin position="242"/>
        <end position="264"/>
    </location>
</feature>
<evidence type="ECO:0000256" key="4">
    <source>
        <dbReference type="ARBA" id="ARBA00022692"/>
    </source>
</evidence>
<organism evidence="9 10">
    <name type="scientific">Aquincola agrisoli</name>
    <dbReference type="NCBI Taxonomy" id="3119538"/>
    <lineage>
        <taxon>Bacteria</taxon>
        <taxon>Pseudomonadati</taxon>
        <taxon>Pseudomonadota</taxon>
        <taxon>Betaproteobacteria</taxon>
        <taxon>Burkholderiales</taxon>
        <taxon>Sphaerotilaceae</taxon>
        <taxon>Aquincola</taxon>
    </lineage>
</organism>
<proteinExistence type="inferred from homology"/>
<dbReference type="InterPro" id="IPR042194">
    <property type="entry name" value="FHIPEP_1"/>
</dbReference>
<dbReference type="PANTHER" id="PTHR30161">
    <property type="entry name" value="FLAGELLAR EXPORT PROTEIN, MEMBRANE FLHA SUBUNIT-RELATED"/>
    <property type="match status" value="1"/>
</dbReference>
<dbReference type="Gene3D" id="3.40.50.12790">
    <property type="entry name" value="FHIPEP family, domain 4"/>
    <property type="match status" value="1"/>
</dbReference>
<dbReference type="GO" id="GO:0044780">
    <property type="term" value="P:bacterial-type flagellum assembly"/>
    <property type="evidence" value="ECO:0007669"/>
    <property type="project" value="InterPro"/>
</dbReference>
<feature type="transmembrane region" description="Helical" evidence="7">
    <location>
        <begin position="21"/>
        <end position="40"/>
    </location>
</feature>
<reference evidence="9 10" key="1">
    <citation type="submission" date="2024-02" db="EMBL/GenBank/DDBJ databases">
        <title>Genome sequence of Aquincola sp. MAHUQ-54.</title>
        <authorList>
            <person name="Huq M.A."/>
        </authorList>
    </citation>
    <scope>NUCLEOTIDE SEQUENCE [LARGE SCALE GENOMIC DNA]</scope>
    <source>
        <strain evidence="9 10">MAHUQ-54</strain>
    </source>
</reference>
<dbReference type="EMBL" id="JAZIBG010000019">
    <property type="protein sequence ID" value="MEF7613602.1"/>
    <property type="molecule type" value="Genomic_DNA"/>
</dbReference>
<accession>A0AAW9QDU4</accession>
<dbReference type="Pfam" id="PF00771">
    <property type="entry name" value="FHIPEP"/>
    <property type="match status" value="1"/>
</dbReference>
<comment type="function">
    <text evidence="7">Required for formation of the rod structure of the flagellar apparatus. Together with FliI and FliH, may constitute the export apparatus of flagellin.</text>
</comment>
<dbReference type="GO" id="GO:0009306">
    <property type="term" value="P:protein secretion"/>
    <property type="evidence" value="ECO:0007669"/>
    <property type="project" value="InterPro"/>
</dbReference>
<dbReference type="InterPro" id="IPR001712">
    <property type="entry name" value="T3SS_FHIPEP"/>
</dbReference>
<dbReference type="InterPro" id="IPR006301">
    <property type="entry name" value="FlhA"/>
</dbReference>
<keyword evidence="7" id="KW-1005">Bacterial flagellum biogenesis</keyword>
<feature type="region of interest" description="Disordered" evidence="8">
    <location>
        <begin position="329"/>
        <end position="354"/>
    </location>
</feature>
<keyword evidence="5 7" id="KW-1133">Transmembrane helix</keyword>
<evidence type="ECO:0000313" key="9">
    <source>
        <dbReference type="EMBL" id="MEF7613602.1"/>
    </source>
</evidence>
<comment type="similarity">
    <text evidence="2 7">Belongs to the FHIPEP (flagella/HR/invasion proteins export pore) family.</text>
</comment>
<evidence type="ECO:0000313" key="10">
    <source>
        <dbReference type="Proteomes" id="UP001336250"/>
    </source>
</evidence>
<dbReference type="Gene3D" id="3.40.30.60">
    <property type="entry name" value="FHIPEP family, domain 1"/>
    <property type="match status" value="1"/>
</dbReference>
<dbReference type="InterPro" id="IPR042193">
    <property type="entry name" value="FHIPEP_3"/>
</dbReference>
<feature type="transmembrane region" description="Helical" evidence="7">
    <location>
        <begin position="285"/>
        <end position="305"/>
    </location>
</feature>
<keyword evidence="6 7" id="KW-0472">Membrane</keyword>
<dbReference type="RefSeq" id="WP_332288545.1">
    <property type="nucleotide sequence ID" value="NZ_JAZIBG010000019.1"/>
</dbReference>
<sequence length="702" mass="74463">MNPTLARLQDLFGNHAGTVRALTGPLFVVIVLSMMVLPLPGFVLDVAFTFNIAMALMVMMVSANMVRPLDFSAFPSVLLITTLLRLSLNVASTRVVLMEGHNGPGAAGKVIESFGHFLIGGNFAVGLIVFAILVVINFIVVTKGAERIAEVGARFTLDAMPGKQMAIDADLNAGIINEEAAKKRRAEVAEEAEFFGSMDGASKYVRGDAMAGLLILFINLVGGFVIGMVQHGLSASEAANSYVLLAVGDALVAQIPALLISVAAAMVVSRVGKDSDIGTQVRKQVFGSPTSLGLTAGVIGLIGVIPGMPNLVFLMIAAGTGALAWKAHRREEAAKAPPKPAGGPGATPGGELQPANVEASWDDLVPVDTLSLEVGYRLIALVDKERKGDLLGRIKGVRKKFAQDVGFLPPPVHIRDNLELKPSMYRVSLRGAVIGEAEAFPGMLLAINPGGATQQLIGTKTTDPAFGLPATWIDERQREVAQMAGFTVVDCSTVVATHLSHLMQVHAAKLLGRVEVQNLVEHVTKLAPKLIEDVIPKMVGIATVQKILQLLLEEGVHIRDMRSIVECIAEHAAVVTDPTELARRIRTHLAPAIVQQIYGPVRELDVIALDPELERLVTQALTSPHGAALDPGVAETLTRSAADTARQQEELGVPACLLVPDLIRAPMARLLRRAAPRLKVLAHSEIPDTHTIRIGSIIGGTA</sequence>
<keyword evidence="10" id="KW-1185">Reference proteome</keyword>
<dbReference type="InterPro" id="IPR025505">
    <property type="entry name" value="FHIPEP_CS"/>
</dbReference>
<evidence type="ECO:0000256" key="5">
    <source>
        <dbReference type="ARBA" id="ARBA00022989"/>
    </source>
</evidence>
<evidence type="ECO:0000256" key="6">
    <source>
        <dbReference type="ARBA" id="ARBA00023136"/>
    </source>
</evidence>
<feature type="transmembrane region" description="Helical" evidence="7">
    <location>
        <begin position="77"/>
        <end position="97"/>
    </location>
</feature>
<keyword evidence="7" id="KW-0653">Protein transport</keyword>
<dbReference type="AlphaFoldDB" id="A0AAW9QDU4"/>
<dbReference type="PANTHER" id="PTHR30161:SF1">
    <property type="entry name" value="FLAGELLAR BIOSYNTHESIS PROTEIN FLHA-RELATED"/>
    <property type="match status" value="1"/>
</dbReference>
<dbReference type="Proteomes" id="UP001336250">
    <property type="component" value="Unassembled WGS sequence"/>
</dbReference>
<keyword evidence="4 7" id="KW-0812">Transmembrane</keyword>
<dbReference type="PIRSF" id="PIRSF005419">
    <property type="entry name" value="FlhA"/>
    <property type="match status" value="1"/>
</dbReference>
<dbReference type="Gene3D" id="1.10.8.540">
    <property type="entry name" value="FHIPEP family, domain 3"/>
    <property type="match status" value="1"/>
</dbReference>
<name>A0AAW9QDU4_9BURK</name>
<comment type="subcellular location">
    <subcellularLocation>
        <location evidence="1 7">Cell membrane</location>
        <topology evidence="1 7">Multi-pass membrane protein</topology>
    </subcellularLocation>
</comment>
<keyword evidence="9" id="KW-0282">Flagellum</keyword>
<keyword evidence="7" id="KW-0813">Transport</keyword>
<evidence type="ECO:0000256" key="2">
    <source>
        <dbReference type="ARBA" id="ARBA00008835"/>
    </source>
</evidence>
<dbReference type="PRINTS" id="PR00949">
    <property type="entry name" value="TYPE3IMAPROT"/>
</dbReference>
<feature type="transmembrane region" description="Helical" evidence="7">
    <location>
        <begin position="117"/>
        <end position="140"/>
    </location>
</feature>
<evidence type="ECO:0000256" key="7">
    <source>
        <dbReference type="RuleBase" id="RU364093"/>
    </source>
</evidence>
<evidence type="ECO:0000256" key="1">
    <source>
        <dbReference type="ARBA" id="ARBA00004651"/>
    </source>
</evidence>
<keyword evidence="9" id="KW-0966">Cell projection</keyword>
<comment type="caution">
    <text evidence="9">The sequence shown here is derived from an EMBL/GenBank/DDBJ whole genome shotgun (WGS) entry which is preliminary data.</text>
</comment>
<gene>
    <name evidence="7 9" type="primary">flhA</name>
    <name evidence="9" type="ORF">V4F39_06720</name>
</gene>
<dbReference type="InterPro" id="IPR042196">
    <property type="entry name" value="FHIPEP_4"/>
</dbReference>
<evidence type="ECO:0000256" key="8">
    <source>
        <dbReference type="SAM" id="MobiDB-lite"/>
    </source>
</evidence>
<keyword evidence="7" id="KW-1006">Bacterial flagellum protein export</keyword>
<keyword evidence="9" id="KW-0969">Cilium</keyword>
<evidence type="ECO:0000256" key="3">
    <source>
        <dbReference type="ARBA" id="ARBA00022475"/>
    </source>
</evidence>
<protein>
    <recommendedName>
        <fullName evidence="7">Flagellar biosynthesis protein FlhA</fullName>
    </recommendedName>
</protein>
<feature type="transmembrane region" description="Helical" evidence="7">
    <location>
        <begin position="46"/>
        <end position="65"/>
    </location>
</feature>
<keyword evidence="3 7" id="KW-1003">Cell membrane</keyword>
<dbReference type="NCBIfam" id="TIGR01398">
    <property type="entry name" value="FlhA"/>
    <property type="match status" value="1"/>
</dbReference>
<feature type="transmembrane region" description="Helical" evidence="7">
    <location>
        <begin position="211"/>
        <end position="230"/>
    </location>
</feature>
<dbReference type="PROSITE" id="PS00994">
    <property type="entry name" value="FHIPEP"/>
    <property type="match status" value="1"/>
</dbReference>
<dbReference type="GO" id="GO:0005886">
    <property type="term" value="C:plasma membrane"/>
    <property type="evidence" value="ECO:0007669"/>
    <property type="project" value="UniProtKB-SubCell"/>
</dbReference>